<keyword evidence="6 8" id="KW-0560">Oxidoreductase</keyword>
<evidence type="ECO:0000313" key="8">
    <source>
        <dbReference type="EMBL" id="VEV97424.1"/>
    </source>
</evidence>
<keyword evidence="3" id="KW-0285">Flavoprotein</keyword>
<keyword evidence="4" id="KW-0274">FAD</keyword>
<dbReference type="RefSeq" id="WP_150548348.1">
    <property type="nucleotide sequence ID" value="NZ_LR215729.2"/>
</dbReference>
<dbReference type="GO" id="GO:0050660">
    <property type="term" value="F:flavin adenine dinucleotide binding"/>
    <property type="evidence" value="ECO:0007669"/>
    <property type="project" value="InterPro"/>
</dbReference>
<dbReference type="InterPro" id="IPR051820">
    <property type="entry name" value="FAD-binding_MO"/>
</dbReference>
<dbReference type="InterPro" id="IPR036188">
    <property type="entry name" value="FAD/NAD-bd_sf"/>
</dbReference>
<proteinExistence type="inferred from homology"/>
<comment type="cofactor">
    <cofactor evidence="1">
        <name>FAD</name>
        <dbReference type="ChEBI" id="CHEBI:57692"/>
    </cofactor>
</comment>
<evidence type="ECO:0000256" key="6">
    <source>
        <dbReference type="ARBA" id="ARBA00023002"/>
    </source>
</evidence>
<keyword evidence="7 8" id="KW-0503">Monooxygenase</keyword>
<dbReference type="FunFam" id="3.50.50.60:FF:000228">
    <property type="entry name" value="FAD-containing monooxygenase EthA"/>
    <property type="match status" value="1"/>
</dbReference>
<dbReference type="AlphaFoldDB" id="A0A653E3X9"/>
<evidence type="ECO:0000256" key="1">
    <source>
        <dbReference type="ARBA" id="ARBA00001974"/>
    </source>
</evidence>
<dbReference type="Pfam" id="PF13450">
    <property type="entry name" value="NAD_binding_8"/>
    <property type="match status" value="1"/>
</dbReference>
<reference evidence="8" key="1">
    <citation type="submission" date="2019-02" db="EMBL/GenBank/DDBJ databases">
        <authorList>
            <consortium name="Genoscope - CEA"/>
            <person name="William W."/>
        </authorList>
    </citation>
    <scope>NUCLEOTIDE SEQUENCE [LARGE SCALE GENOMIC DNA]</scope>
    <source>
        <strain evidence="8">YSy11</strain>
    </source>
</reference>
<gene>
    <name evidence="8" type="primary">ethA</name>
    <name evidence="8" type="ORF">PMYSY11_2379</name>
</gene>
<dbReference type="PANTHER" id="PTHR43872">
    <property type="entry name" value="MONOOXYGENASE, PUTATIVE (AFU_ORTHOLOGUE AFUA_8G02570)-RELATED"/>
    <property type="match status" value="1"/>
</dbReference>
<organism evidence="8">
    <name type="scientific">Pseudomonas marincola</name>
    <dbReference type="NCBI Taxonomy" id="437900"/>
    <lineage>
        <taxon>Bacteria</taxon>
        <taxon>Pseudomonadati</taxon>
        <taxon>Pseudomonadota</taxon>
        <taxon>Gammaproteobacteria</taxon>
        <taxon>Pseudomonadales</taxon>
        <taxon>Pseudomonadaceae</taxon>
        <taxon>Pseudomonas</taxon>
    </lineage>
</organism>
<dbReference type="Gene3D" id="3.50.50.60">
    <property type="entry name" value="FAD/NAD(P)-binding domain"/>
    <property type="match status" value="2"/>
</dbReference>
<sequence>MTVKHFDVLVLGAGLSGIGAGYHLQKNCPSKTYAILEAREDLGGTWDLFRYPGIRSDSDMFTLGYSFRPWTSNKSIVDGSEILQYLRDTSREFGIDSNIRYGHRVIAAAWSSEEARWTLDIEVGEQRTPVQYSCNFFYVCSGYYSYEGGYQPDFPGLENYTGQLIHPQQWPEGLDYSGKRIVVIGSGATAVTLVPALAKKAAHVTMLQRSPSYVMSLPDDDVIAKAMRKVLPSSWVHKTVRFKNVMLSTAIYRLFRFKPEFAKRLLRKGIAAHLPQDFPIDTHFKPSYNPWDQRLCLVPNGDLFTALREQSASIVTDRISSFTPTGIMLESGQSLDADIVVSATGLKLVACGGVQLTVDGEPVTIGQTYSYKGLMLSGIPNAAVCVGYTNASWTLRADLSSEFVCRLINYMSRKNYDQCRPQIDPSEMDQRPLLDMTSGYILRAVEQFPKQGKQQPWQQNQNYLQDLLSMKFTTLDDKALKFSRAHAASTSLKQSA</sequence>
<name>A0A653E3X9_9PSED</name>
<evidence type="ECO:0000256" key="7">
    <source>
        <dbReference type="ARBA" id="ARBA00023033"/>
    </source>
</evidence>
<evidence type="ECO:0000256" key="2">
    <source>
        <dbReference type="ARBA" id="ARBA00010139"/>
    </source>
</evidence>
<dbReference type="Pfam" id="PF00743">
    <property type="entry name" value="FMO-like"/>
    <property type="match status" value="1"/>
</dbReference>
<dbReference type="GO" id="GO:0050661">
    <property type="term" value="F:NADP binding"/>
    <property type="evidence" value="ECO:0007669"/>
    <property type="project" value="InterPro"/>
</dbReference>
<dbReference type="EC" id="1.14.13.-" evidence="8"/>
<dbReference type="SUPFAM" id="SSF51905">
    <property type="entry name" value="FAD/NAD(P)-binding domain"/>
    <property type="match status" value="1"/>
</dbReference>
<comment type="similarity">
    <text evidence="2">Belongs to the FAD-binding monooxygenase family.</text>
</comment>
<evidence type="ECO:0000256" key="3">
    <source>
        <dbReference type="ARBA" id="ARBA00022630"/>
    </source>
</evidence>
<dbReference type="EMBL" id="LR215729">
    <property type="protein sequence ID" value="VEV97424.1"/>
    <property type="molecule type" value="Genomic_DNA"/>
</dbReference>
<evidence type="ECO:0000256" key="5">
    <source>
        <dbReference type="ARBA" id="ARBA00022857"/>
    </source>
</evidence>
<dbReference type="InterPro" id="IPR020946">
    <property type="entry name" value="Flavin_mOase-like"/>
</dbReference>
<dbReference type="GO" id="GO:0004499">
    <property type="term" value="F:N,N-dimethylaniline monooxygenase activity"/>
    <property type="evidence" value="ECO:0007669"/>
    <property type="project" value="InterPro"/>
</dbReference>
<keyword evidence="5" id="KW-0521">NADP</keyword>
<dbReference type="PANTHER" id="PTHR43872:SF1">
    <property type="entry name" value="MONOOXYGENASE, PUTATIVE (AFU_ORTHOLOGUE AFUA_8G02570)-RELATED"/>
    <property type="match status" value="1"/>
</dbReference>
<protein>
    <submittedName>
        <fullName evidence="8">FAD-containing monooxygenase EthA</fullName>
        <ecNumber evidence="8">1.14.13.-</ecNumber>
    </submittedName>
</protein>
<accession>A0A653E3X9</accession>
<evidence type="ECO:0000256" key="4">
    <source>
        <dbReference type="ARBA" id="ARBA00022827"/>
    </source>
</evidence>